<dbReference type="Proteomes" id="UP000054498">
    <property type="component" value="Unassembled WGS sequence"/>
</dbReference>
<dbReference type="RefSeq" id="XP_013890771.1">
    <property type="nucleotide sequence ID" value="XM_014035317.1"/>
</dbReference>
<evidence type="ECO:0000256" key="1">
    <source>
        <dbReference type="SAM" id="MobiDB-lite"/>
    </source>
</evidence>
<organism evidence="2 3">
    <name type="scientific">Monoraphidium neglectum</name>
    <dbReference type="NCBI Taxonomy" id="145388"/>
    <lineage>
        <taxon>Eukaryota</taxon>
        <taxon>Viridiplantae</taxon>
        <taxon>Chlorophyta</taxon>
        <taxon>core chlorophytes</taxon>
        <taxon>Chlorophyceae</taxon>
        <taxon>CS clade</taxon>
        <taxon>Sphaeropleales</taxon>
        <taxon>Selenastraceae</taxon>
        <taxon>Monoraphidium</taxon>
    </lineage>
</organism>
<reference evidence="2 3" key="1">
    <citation type="journal article" date="2013" name="BMC Genomics">
        <title>Reconstruction of the lipid metabolism for the microalga Monoraphidium neglectum from its genome sequence reveals characteristics suitable for biofuel production.</title>
        <authorList>
            <person name="Bogen C."/>
            <person name="Al-Dilaimi A."/>
            <person name="Albersmeier A."/>
            <person name="Wichmann J."/>
            <person name="Grundmann M."/>
            <person name="Rupp O."/>
            <person name="Lauersen K.J."/>
            <person name="Blifernez-Klassen O."/>
            <person name="Kalinowski J."/>
            <person name="Goesmann A."/>
            <person name="Mussgnug J.H."/>
            <person name="Kruse O."/>
        </authorList>
    </citation>
    <scope>NUCLEOTIDE SEQUENCE [LARGE SCALE GENOMIC DNA]</scope>
    <source>
        <strain evidence="2 3">SAG 48.87</strain>
    </source>
</reference>
<gene>
    <name evidence="2" type="ORF">MNEG_16213</name>
</gene>
<evidence type="ECO:0000313" key="3">
    <source>
        <dbReference type="Proteomes" id="UP000054498"/>
    </source>
</evidence>
<feature type="region of interest" description="Disordered" evidence="1">
    <location>
        <begin position="1"/>
        <end position="31"/>
    </location>
</feature>
<sequence>MGSPGRLHQAGRSKAQDPDESVSSFASGPAPVKPAVYYAWKADQKVDHESFQRMLAEYRTAKDQQKSDQLKIRQWVA</sequence>
<keyword evidence="3" id="KW-1185">Reference proteome</keyword>
<dbReference type="EMBL" id="KK106327">
    <property type="protein sequence ID" value="KIY91751.1"/>
    <property type="molecule type" value="Genomic_DNA"/>
</dbReference>
<dbReference type="AlphaFoldDB" id="A0A0D2LP34"/>
<dbReference type="KEGG" id="mng:MNEG_16213"/>
<proteinExistence type="predicted"/>
<dbReference type="GeneID" id="25733950"/>
<evidence type="ECO:0000313" key="2">
    <source>
        <dbReference type="EMBL" id="KIY91751.1"/>
    </source>
</evidence>
<accession>A0A0D2LP34</accession>
<protein>
    <submittedName>
        <fullName evidence="2">Uncharacterized protein</fullName>
    </submittedName>
</protein>
<name>A0A0D2LP34_9CHLO</name>
<dbReference type="STRING" id="145388.A0A0D2LP34"/>